<dbReference type="OMA" id="PNFTHAM"/>
<feature type="region of interest" description="Disordered" evidence="1">
    <location>
        <begin position="62"/>
        <end position="99"/>
    </location>
</feature>
<evidence type="ECO:0000313" key="3">
    <source>
        <dbReference type="Proteomes" id="UP000075243"/>
    </source>
</evidence>
<evidence type="ECO:0000313" key="2">
    <source>
        <dbReference type="EMBL" id="KYP71691.1"/>
    </source>
</evidence>
<feature type="compositionally biased region" description="Acidic residues" evidence="1">
    <location>
        <begin position="1"/>
        <end position="11"/>
    </location>
</feature>
<feature type="region of interest" description="Disordered" evidence="1">
    <location>
        <begin position="1"/>
        <end position="49"/>
    </location>
</feature>
<sequence>MSGCSDEDDVPDGYRDGGSDGDDDDSEIGKKKSEVRRRRRTGFGKSMGKAVLQQYTKAKTTLRRVRSRKGLVPKSRWGNEGNVIVEGDSGGRGRGSGSGSWCRFCLSRPKVLESPDESPTSDPNNPNFTRLMLKNLIENNDFYCKDCNPHLD</sequence>
<name>A0A151TXE5_CAJCA</name>
<feature type="compositionally biased region" description="Basic residues" evidence="1">
    <location>
        <begin position="33"/>
        <end position="42"/>
    </location>
</feature>
<proteinExistence type="predicted"/>
<dbReference type="PANTHER" id="PTHR35123:SF2">
    <property type="entry name" value="UBIQUITIN CARBOXYL-TERMINAL HYDROLASE-LIKE PROTEIN"/>
    <property type="match status" value="1"/>
</dbReference>
<gene>
    <name evidence="2" type="ORF">KK1_010960</name>
</gene>
<dbReference type="AlphaFoldDB" id="A0A151TXE5"/>
<keyword evidence="3" id="KW-1185">Reference proteome</keyword>
<accession>A0A151TXE5</accession>
<dbReference type="PANTHER" id="PTHR35123">
    <property type="entry name" value="OS07G0633900 PROTEIN-RELATED"/>
    <property type="match status" value="1"/>
</dbReference>
<feature type="compositionally biased region" description="Gly residues" evidence="1">
    <location>
        <begin position="88"/>
        <end position="98"/>
    </location>
</feature>
<dbReference type="Proteomes" id="UP000075243">
    <property type="component" value="Chromosome 3"/>
</dbReference>
<dbReference type="EMBL" id="CM003605">
    <property type="protein sequence ID" value="KYP71691.1"/>
    <property type="molecule type" value="Genomic_DNA"/>
</dbReference>
<protein>
    <submittedName>
        <fullName evidence="2">Uncharacterized protein</fullName>
    </submittedName>
</protein>
<organism evidence="2 3">
    <name type="scientific">Cajanus cajan</name>
    <name type="common">Pigeon pea</name>
    <name type="synonym">Cajanus indicus</name>
    <dbReference type="NCBI Taxonomy" id="3821"/>
    <lineage>
        <taxon>Eukaryota</taxon>
        <taxon>Viridiplantae</taxon>
        <taxon>Streptophyta</taxon>
        <taxon>Embryophyta</taxon>
        <taxon>Tracheophyta</taxon>
        <taxon>Spermatophyta</taxon>
        <taxon>Magnoliopsida</taxon>
        <taxon>eudicotyledons</taxon>
        <taxon>Gunneridae</taxon>
        <taxon>Pentapetalae</taxon>
        <taxon>rosids</taxon>
        <taxon>fabids</taxon>
        <taxon>Fabales</taxon>
        <taxon>Fabaceae</taxon>
        <taxon>Papilionoideae</taxon>
        <taxon>50 kb inversion clade</taxon>
        <taxon>NPAAA clade</taxon>
        <taxon>indigoferoid/millettioid clade</taxon>
        <taxon>Phaseoleae</taxon>
        <taxon>Cajanus</taxon>
    </lineage>
</organism>
<evidence type="ECO:0000256" key="1">
    <source>
        <dbReference type="SAM" id="MobiDB-lite"/>
    </source>
</evidence>
<dbReference type="Gramene" id="C.cajan_10651.t">
    <property type="protein sequence ID" value="C.cajan_10651.t"/>
    <property type="gene ID" value="C.cajan_10651"/>
</dbReference>
<reference evidence="2 3" key="1">
    <citation type="journal article" date="2012" name="Nat. Biotechnol.">
        <title>Draft genome sequence of pigeonpea (Cajanus cajan), an orphan legume crop of resource-poor farmers.</title>
        <authorList>
            <person name="Varshney R.K."/>
            <person name="Chen W."/>
            <person name="Li Y."/>
            <person name="Bharti A.K."/>
            <person name="Saxena R.K."/>
            <person name="Schlueter J.A."/>
            <person name="Donoghue M.T."/>
            <person name="Azam S."/>
            <person name="Fan G."/>
            <person name="Whaley A.M."/>
            <person name="Farmer A.D."/>
            <person name="Sheridan J."/>
            <person name="Iwata A."/>
            <person name="Tuteja R."/>
            <person name="Penmetsa R.V."/>
            <person name="Wu W."/>
            <person name="Upadhyaya H.D."/>
            <person name="Yang S.P."/>
            <person name="Shah T."/>
            <person name="Saxena K.B."/>
            <person name="Michael T."/>
            <person name="McCombie W.R."/>
            <person name="Yang B."/>
            <person name="Zhang G."/>
            <person name="Yang H."/>
            <person name="Wang J."/>
            <person name="Spillane C."/>
            <person name="Cook D.R."/>
            <person name="May G.D."/>
            <person name="Xu X."/>
            <person name="Jackson S.A."/>
        </authorList>
    </citation>
    <scope>NUCLEOTIDE SEQUENCE [LARGE SCALE GENOMIC DNA]</scope>
    <source>
        <strain evidence="3">cv. Asha</strain>
    </source>
</reference>
<feature type="compositionally biased region" description="Basic residues" evidence="1">
    <location>
        <begin position="62"/>
        <end position="71"/>
    </location>
</feature>